<evidence type="ECO:0008006" key="3">
    <source>
        <dbReference type="Google" id="ProtNLM"/>
    </source>
</evidence>
<gene>
    <name evidence="1" type="ORF">NDU88_006080</name>
</gene>
<dbReference type="EMBL" id="JANPWB010000013">
    <property type="protein sequence ID" value="KAJ1108709.1"/>
    <property type="molecule type" value="Genomic_DNA"/>
</dbReference>
<evidence type="ECO:0000313" key="2">
    <source>
        <dbReference type="Proteomes" id="UP001066276"/>
    </source>
</evidence>
<dbReference type="AlphaFoldDB" id="A0AAV7N207"/>
<sequence length="270" mass="30428">MASFNVLFFACDRSVCVRKDGEFLLLDNPGEVLCKWLVENIDESGRPITEERDFKAVVLFQSSVKKQCLMIQNIFEDLIASYSGTTEGLKQVLLQRAKEEKQLLMDCGSRGSAGRLKRDNEESFHLVTEESPSFHTGTDMQQLVKDSNDPSRFRNVLVPKRELHKVLEEAKAARDSAGFLLNGVSEILFSPKELASAKGITKARAGEAALDEEKVDALFEFMKSVCRVNGWPSLDNRTMRRKLTIKICNARRGLKKTPHLEINNEVAGFR</sequence>
<keyword evidence="2" id="KW-1185">Reference proteome</keyword>
<name>A0AAV7N207_PLEWA</name>
<accession>A0AAV7N207</accession>
<reference evidence="1" key="1">
    <citation type="journal article" date="2022" name="bioRxiv">
        <title>Sequencing and chromosome-scale assembly of the giantPleurodeles waltlgenome.</title>
        <authorList>
            <person name="Brown T."/>
            <person name="Elewa A."/>
            <person name="Iarovenko S."/>
            <person name="Subramanian E."/>
            <person name="Araus A.J."/>
            <person name="Petzold A."/>
            <person name="Susuki M."/>
            <person name="Suzuki K.-i.T."/>
            <person name="Hayashi T."/>
            <person name="Toyoda A."/>
            <person name="Oliveira C."/>
            <person name="Osipova E."/>
            <person name="Leigh N.D."/>
            <person name="Simon A."/>
            <person name="Yun M.H."/>
        </authorList>
    </citation>
    <scope>NUCLEOTIDE SEQUENCE</scope>
    <source>
        <strain evidence="1">20211129_DDA</strain>
        <tissue evidence="1">Liver</tissue>
    </source>
</reference>
<dbReference type="Proteomes" id="UP001066276">
    <property type="component" value="Chromosome 9"/>
</dbReference>
<proteinExistence type="predicted"/>
<evidence type="ECO:0000313" key="1">
    <source>
        <dbReference type="EMBL" id="KAJ1108709.1"/>
    </source>
</evidence>
<protein>
    <recommendedName>
        <fullName evidence="3">BEN domain-containing protein</fullName>
    </recommendedName>
</protein>
<comment type="caution">
    <text evidence="1">The sequence shown here is derived from an EMBL/GenBank/DDBJ whole genome shotgun (WGS) entry which is preliminary data.</text>
</comment>
<organism evidence="1 2">
    <name type="scientific">Pleurodeles waltl</name>
    <name type="common">Iberian ribbed newt</name>
    <dbReference type="NCBI Taxonomy" id="8319"/>
    <lineage>
        <taxon>Eukaryota</taxon>
        <taxon>Metazoa</taxon>
        <taxon>Chordata</taxon>
        <taxon>Craniata</taxon>
        <taxon>Vertebrata</taxon>
        <taxon>Euteleostomi</taxon>
        <taxon>Amphibia</taxon>
        <taxon>Batrachia</taxon>
        <taxon>Caudata</taxon>
        <taxon>Salamandroidea</taxon>
        <taxon>Salamandridae</taxon>
        <taxon>Pleurodelinae</taxon>
        <taxon>Pleurodeles</taxon>
    </lineage>
</organism>